<accession>A0A0C1FMZ7</accession>
<comment type="caution">
    <text evidence="2">The sequence shown here is derived from an EMBL/GenBank/DDBJ whole genome shotgun (WGS) entry which is preliminary data.</text>
</comment>
<gene>
    <name evidence="2" type="ORF">OA86_06880</name>
</gene>
<reference evidence="2 3" key="1">
    <citation type="submission" date="2014-10" db="EMBL/GenBank/DDBJ databases">
        <title>Kaistella jeonii genome.</title>
        <authorList>
            <person name="Clayton J.T."/>
            <person name="Newman J.D."/>
        </authorList>
    </citation>
    <scope>NUCLEOTIDE SEQUENCE [LARGE SCALE GENOMIC DNA]</scope>
    <source>
        <strain evidence="2 3">DSM 17048</strain>
    </source>
</reference>
<dbReference type="STRING" id="266749.SAMN05421876_10599"/>
<sequence>MKKLLLICTMFFLGQMASAQAWQGKGDQKIQVGFNGWGYGTGITGTYDYGLSKIISVGAGANFFFDHNNKKYEDDNFGVFGRLNFHLQDPLGLPSQWDIYPGVDLGVLGKSGTYFGAHVGVRYFFNNNIGIYLEAGNNGSLGVSFNL</sequence>
<evidence type="ECO:0000313" key="2">
    <source>
        <dbReference type="EMBL" id="KIA89314.1"/>
    </source>
</evidence>
<evidence type="ECO:0000256" key="1">
    <source>
        <dbReference type="SAM" id="SignalP"/>
    </source>
</evidence>
<name>A0A0C1FMZ7_9FLAO</name>
<feature type="signal peptide" evidence="1">
    <location>
        <begin position="1"/>
        <end position="21"/>
    </location>
</feature>
<dbReference type="EMBL" id="JSYL01000003">
    <property type="protein sequence ID" value="KIA89314.1"/>
    <property type="molecule type" value="Genomic_DNA"/>
</dbReference>
<evidence type="ECO:0000313" key="3">
    <source>
        <dbReference type="Proteomes" id="UP000031473"/>
    </source>
</evidence>
<protein>
    <recommendedName>
        <fullName evidence="4">Outer membrane protein beta-barrel domain-containing protein</fullName>
    </recommendedName>
</protein>
<keyword evidence="1" id="KW-0732">Signal</keyword>
<dbReference type="RefSeq" id="WP_039350862.1">
    <property type="nucleotide sequence ID" value="NZ_FOLA01000005.1"/>
</dbReference>
<dbReference type="OrthoDB" id="1118003at2"/>
<evidence type="ECO:0008006" key="4">
    <source>
        <dbReference type="Google" id="ProtNLM"/>
    </source>
</evidence>
<dbReference type="AlphaFoldDB" id="A0A0C1FMZ7"/>
<feature type="chain" id="PRO_5002131557" description="Outer membrane protein beta-barrel domain-containing protein" evidence="1">
    <location>
        <begin position="22"/>
        <end position="147"/>
    </location>
</feature>
<proteinExistence type="predicted"/>
<dbReference type="Pfam" id="PF20351">
    <property type="entry name" value="DUF6646"/>
    <property type="match status" value="1"/>
</dbReference>
<dbReference type="Proteomes" id="UP000031473">
    <property type="component" value="Unassembled WGS sequence"/>
</dbReference>
<dbReference type="InterPro" id="IPR046588">
    <property type="entry name" value="DUF6646"/>
</dbReference>
<keyword evidence="3" id="KW-1185">Reference proteome</keyword>
<organism evidence="2 3">
    <name type="scientific">Kaistella jeonii</name>
    <dbReference type="NCBI Taxonomy" id="266749"/>
    <lineage>
        <taxon>Bacteria</taxon>
        <taxon>Pseudomonadati</taxon>
        <taxon>Bacteroidota</taxon>
        <taxon>Flavobacteriia</taxon>
        <taxon>Flavobacteriales</taxon>
        <taxon>Weeksellaceae</taxon>
        <taxon>Chryseobacterium group</taxon>
        <taxon>Kaistella</taxon>
    </lineage>
</organism>